<evidence type="ECO:0000313" key="15">
    <source>
        <dbReference type="EMBL" id="OAL68066.1"/>
    </source>
</evidence>
<dbReference type="SUPFAM" id="SSF144091">
    <property type="entry name" value="Rhomboid-like"/>
    <property type="match status" value="1"/>
</dbReference>
<evidence type="ECO:0000256" key="8">
    <source>
        <dbReference type="ARBA" id="ARBA00023136"/>
    </source>
</evidence>
<evidence type="ECO:0000259" key="14">
    <source>
        <dbReference type="PROSITE" id="PS50858"/>
    </source>
</evidence>
<evidence type="ECO:0000256" key="6">
    <source>
        <dbReference type="ARBA" id="ARBA00022989"/>
    </source>
</evidence>
<feature type="transmembrane region" description="Helical" evidence="13">
    <location>
        <begin position="721"/>
        <end position="743"/>
    </location>
</feature>
<evidence type="ECO:0000256" key="13">
    <source>
        <dbReference type="SAM" id="Phobius"/>
    </source>
</evidence>
<feature type="domain" description="BSD" evidence="14">
    <location>
        <begin position="135"/>
        <end position="194"/>
    </location>
</feature>
<evidence type="ECO:0000256" key="9">
    <source>
        <dbReference type="ARBA" id="ARBA00023163"/>
    </source>
</evidence>
<dbReference type="SMART" id="SM00751">
    <property type="entry name" value="BSD"/>
    <property type="match status" value="2"/>
</dbReference>
<dbReference type="InterPro" id="IPR035952">
    <property type="entry name" value="Rhomboid-like_sf"/>
</dbReference>
<dbReference type="EMBL" id="LHPM01000008">
    <property type="protein sequence ID" value="OAL68066.1"/>
    <property type="molecule type" value="Genomic_DNA"/>
</dbReference>
<evidence type="ECO:0000256" key="10">
    <source>
        <dbReference type="ARBA" id="ARBA00023242"/>
    </source>
</evidence>
<keyword evidence="4 13" id="KW-0812">Transmembrane</keyword>
<dbReference type="SUPFAM" id="SSF50729">
    <property type="entry name" value="PH domain-like"/>
    <property type="match status" value="1"/>
</dbReference>
<evidence type="ECO:0000256" key="1">
    <source>
        <dbReference type="ARBA" id="ARBA00004123"/>
    </source>
</evidence>
<organism evidence="15 16">
    <name type="scientific">Trichophyton rubrum</name>
    <name type="common">Athlete's foot fungus</name>
    <name type="synonym">Epidermophyton rubrum</name>
    <dbReference type="NCBI Taxonomy" id="5551"/>
    <lineage>
        <taxon>Eukaryota</taxon>
        <taxon>Fungi</taxon>
        <taxon>Dikarya</taxon>
        <taxon>Ascomycota</taxon>
        <taxon>Pezizomycotina</taxon>
        <taxon>Eurotiomycetes</taxon>
        <taxon>Eurotiomycetidae</taxon>
        <taxon>Onygenales</taxon>
        <taxon>Arthrodermataceae</taxon>
        <taxon>Trichophyton</taxon>
    </lineage>
</organism>
<gene>
    <name evidence="15" type="ORF">A7C99_0462</name>
</gene>
<sequence length="944" mass="104923">MAPTSPSASASYKKKDGTLAISSDLQSITWTPKNGSDSLLSLQTASVTNLQQTPVNNPKVMLKIFVHGPPPLQGQSQESAAPVPYVFTFTSPSNARAEAGAIKEALNTIIQNTKLAQTPAHDGTPTAPAIAKPPWYDDNRLKADMALQQSLLNSNEGLKRVFAESLRTKPASVTHGQLVSQFWSSRIHLLRAHAIEKTQEQGAYNVLSTVKPRVEDKRRLNLSKEQIQLIFSQHPLVKKVYDENVPKVAEEIFWSQFFQSRLFKKLRGERITDADPTDSLLDKYLKYDENTGQPANELGRVPHLINLEGNEENVSQRQGNRPSFDMRPTPVDKVPIIRTLNSLSEKIMRNVAPADQHLTNAENADREVYNELQLRDLREQEEQKRIMLNIRDQSRFFSEGNAGEIKKEQVVAKQDPTASLNMLRSDFSRTYIDTPQVKLSRLVEPEDGDSSDEEESKPKKEPVGSKASLTSAKSQIFGIIGQRKAQADPESSSSTCGLSQTIFDRLALTHATTTEFLTQFWNAFLSGNPDRASEIASMVESLNRAMDRINEVAKAAEAERQVELDKLKKHVREVMASTGRRIRLAEVDGGEKVVKQLMGPTINALSKATADLTVGCRIEKNQRDIPEEAKENITMLSSGFTNALVTKLALVYIIAASILVSIADAKYLFHIQVNPHIWQYRQLWRFLIWPLCYTNSTEVLQAGMVIYSLRVIERLWGSRKFASFILSTLPFTTLLPPLILTIVVRPLSLNTLNHLPAGPTAILFAILAQYHATIPTTYKYRLLTSSSGNGSAIKFSDKSTIYFLAFQLALSQLPHTILPAFIGWVIGYAWRAELLPSKISSWRIPGWIYGGSPERQRRRGIPRNRGDGDASSSGTGSRDPERLEGLRRRLEGESRAAFVAVASTDTDGGRRSTGSAGSGVGGAQEVEQRRPLAGQILDRFRGTF</sequence>
<evidence type="ECO:0000256" key="2">
    <source>
        <dbReference type="ARBA" id="ARBA00004141"/>
    </source>
</evidence>
<dbReference type="GO" id="GO:0006289">
    <property type="term" value="P:nucleotide-excision repair"/>
    <property type="evidence" value="ECO:0007669"/>
    <property type="project" value="InterPro"/>
</dbReference>
<feature type="compositionally biased region" description="Acidic residues" evidence="12">
    <location>
        <begin position="445"/>
        <end position="455"/>
    </location>
</feature>
<feature type="region of interest" description="Disordered" evidence="12">
    <location>
        <begin position="901"/>
        <end position="934"/>
    </location>
</feature>
<dbReference type="Proteomes" id="UP000243015">
    <property type="component" value="Unassembled WGS sequence"/>
</dbReference>
<dbReference type="GO" id="GO:0000439">
    <property type="term" value="C:transcription factor TFIIH core complex"/>
    <property type="evidence" value="ECO:0007669"/>
    <property type="project" value="InterPro"/>
</dbReference>
<comment type="subcellular location">
    <subcellularLocation>
        <location evidence="2">Membrane</location>
        <topology evidence="2">Multi-pass membrane protein</topology>
    </subcellularLocation>
    <subcellularLocation>
        <location evidence="1">Nucleus</location>
    </subcellularLocation>
</comment>
<dbReference type="CDD" id="cd13229">
    <property type="entry name" value="PH_TFIIH"/>
    <property type="match status" value="1"/>
</dbReference>
<evidence type="ECO:0000256" key="3">
    <source>
        <dbReference type="ARBA" id="ARBA00009448"/>
    </source>
</evidence>
<dbReference type="InterPro" id="IPR013876">
    <property type="entry name" value="TFIIH_BTF_p62_N"/>
</dbReference>
<dbReference type="Pfam" id="PF03909">
    <property type="entry name" value="BSD"/>
    <property type="match status" value="2"/>
</dbReference>
<name>A0A178F7Z8_TRIRU</name>
<keyword evidence="11" id="KW-0175">Coiled coil</keyword>
<accession>A0A178F7Z8</accession>
<dbReference type="Pfam" id="PF08567">
    <property type="entry name" value="PH_TFIIH"/>
    <property type="match status" value="1"/>
</dbReference>
<protein>
    <recommendedName>
        <fullName evidence="14">BSD domain-containing protein</fullName>
    </recommendedName>
</protein>
<dbReference type="Gene3D" id="2.30.29.30">
    <property type="entry name" value="Pleckstrin-homology domain (PH domain)/Phosphotyrosine-binding domain (PTB)"/>
    <property type="match status" value="1"/>
</dbReference>
<feature type="coiled-coil region" evidence="11">
    <location>
        <begin position="539"/>
        <end position="573"/>
    </location>
</feature>
<keyword evidence="10" id="KW-0539">Nucleus</keyword>
<dbReference type="AlphaFoldDB" id="A0A178F7Z8"/>
<evidence type="ECO:0000256" key="7">
    <source>
        <dbReference type="ARBA" id="ARBA00023015"/>
    </source>
</evidence>
<feature type="transmembrane region" description="Helical" evidence="13">
    <location>
        <begin position="644"/>
        <end position="665"/>
    </location>
</feature>
<feature type="region of interest" description="Disordered" evidence="12">
    <location>
        <begin position="853"/>
        <end position="883"/>
    </location>
</feature>
<comment type="caution">
    <text evidence="15">The sequence shown here is derived from an EMBL/GenBank/DDBJ whole genome shotgun (WGS) entry which is preliminary data.</text>
</comment>
<dbReference type="PROSITE" id="PS50858">
    <property type="entry name" value="BSD"/>
    <property type="match status" value="2"/>
</dbReference>
<evidence type="ECO:0000256" key="12">
    <source>
        <dbReference type="SAM" id="MobiDB-lite"/>
    </source>
</evidence>
<dbReference type="VEuPathDB" id="FungiDB:TERG_07279"/>
<keyword evidence="7" id="KW-0805">Transcription regulation</keyword>
<proteinExistence type="inferred from homology"/>
<keyword evidence="9" id="KW-0804">Transcription</keyword>
<evidence type="ECO:0000256" key="11">
    <source>
        <dbReference type="SAM" id="Coils"/>
    </source>
</evidence>
<dbReference type="PANTHER" id="PTHR12856">
    <property type="entry name" value="TRANSCRIPTION INITIATION FACTOR IIH-RELATED"/>
    <property type="match status" value="1"/>
</dbReference>
<comment type="similarity">
    <text evidence="3">Belongs to the TFB1 family.</text>
</comment>
<keyword evidence="8 13" id="KW-0472">Membrane</keyword>
<dbReference type="InterPro" id="IPR005607">
    <property type="entry name" value="BSD_dom"/>
</dbReference>
<dbReference type="VEuPathDB" id="FungiDB:TERG_07278"/>
<evidence type="ECO:0000313" key="16">
    <source>
        <dbReference type="Proteomes" id="UP000243015"/>
    </source>
</evidence>
<dbReference type="GO" id="GO:0006351">
    <property type="term" value="P:DNA-templated transcription"/>
    <property type="evidence" value="ECO:0007669"/>
    <property type="project" value="InterPro"/>
</dbReference>
<feature type="region of interest" description="Disordered" evidence="12">
    <location>
        <begin position="442"/>
        <end position="469"/>
    </location>
</feature>
<dbReference type="GO" id="GO:0016020">
    <property type="term" value="C:membrane"/>
    <property type="evidence" value="ECO:0007669"/>
    <property type="project" value="UniProtKB-SubCell"/>
</dbReference>
<dbReference type="InterPro" id="IPR027079">
    <property type="entry name" value="Tfb1/GTF2H1"/>
</dbReference>
<keyword evidence="6 13" id="KW-1133">Transmembrane helix</keyword>
<reference evidence="15 16" key="1">
    <citation type="submission" date="2016-05" db="EMBL/GenBank/DDBJ databases">
        <title>Genome sequencing of Trichophyton rubrum CMCC(F)T1i isolated from hair.</title>
        <authorList>
            <person name="Zhan P."/>
            <person name="Tao Y."/>
            <person name="Liu W."/>
        </authorList>
    </citation>
    <scope>NUCLEOTIDE SEQUENCE [LARGE SCALE GENOMIC DNA]</scope>
    <source>
        <strain evidence="16">CMCC(F)T1i</strain>
    </source>
</reference>
<evidence type="ECO:0000256" key="4">
    <source>
        <dbReference type="ARBA" id="ARBA00022692"/>
    </source>
</evidence>
<dbReference type="InterPro" id="IPR011993">
    <property type="entry name" value="PH-like_dom_sf"/>
</dbReference>
<feature type="domain" description="BSD" evidence="14">
    <location>
        <begin position="214"/>
        <end position="265"/>
    </location>
</feature>
<keyword evidence="5" id="KW-0677">Repeat</keyword>
<evidence type="ECO:0000256" key="5">
    <source>
        <dbReference type="ARBA" id="ARBA00022737"/>
    </source>
</evidence>